<keyword evidence="3" id="KW-1005">Bacterial flagellum biogenesis</keyword>
<reference evidence="6" key="1">
    <citation type="journal article" date="2014" name="Int. J. Syst. Evol. Microbiol.">
        <title>Complete genome sequence of Corynebacterium casei LMG S-19264T (=DSM 44701T), isolated from a smear-ripened cheese.</title>
        <authorList>
            <consortium name="US DOE Joint Genome Institute (JGI-PGF)"/>
            <person name="Walter F."/>
            <person name="Albersmeier A."/>
            <person name="Kalinowski J."/>
            <person name="Ruckert C."/>
        </authorList>
    </citation>
    <scope>NUCLEOTIDE SEQUENCE</scope>
    <source>
        <strain evidence="6">CCM 7897</strain>
    </source>
</reference>
<name>A0A917BKU6_9HYPH</name>
<comment type="caution">
    <text evidence="6">The sequence shown here is derived from an EMBL/GenBank/DDBJ whole genome shotgun (WGS) entry which is preliminary data.</text>
</comment>
<dbReference type="NCBIfam" id="NF004670">
    <property type="entry name" value="PRK06009.1"/>
    <property type="match status" value="1"/>
</dbReference>
<evidence type="ECO:0000256" key="3">
    <source>
        <dbReference type="ARBA" id="ARBA00022795"/>
    </source>
</evidence>
<keyword evidence="6" id="KW-0969">Cilium</keyword>
<evidence type="ECO:0000313" key="6">
    <source>
        <dbReference type="EMBL" id="GGF47936.1"/>
    </source>
</evidence>
<organism evidence="6 7">
    <name type="scientific">Azorhizobium oxalatiphilum</name>
    <dbReference type="NCBI Taxonomy" id="980631"/>
    <lineage>
        <taxon>Bacteria</taxon>
        <taxon>Pseudomonadati</taxon>
        <taxon>Pseudomonadota</taxon>
        <taxon>Alphaproteobacteria</taxon>
        <taxon>Hyphomicrobiales</taxon>
        <taxon>Xanthobacteraceae</taxon>
        <taxon>Azorhizobium</taxon>
    </lineage>
</organism>
<gene>
    <name evidence="6" type="primary">flgD</name>
    <name evidence="6" type="ORF">GCM10007301_04040</name>
</gene>
<evidence type="ECO:0000256" key="2">
    <source>
        <dbReference type="ARBA" id="ARBA00016013"/>
    </source>
</evidence>
<sequence>MTTVSSVNSTTTTTTSSTTASQNTVDYNQFLQLLVAQLKNQDPTEPMDSTQYLSQLASFSQVEAQTNTNNKLDTLLTSTALQTADSAIGRTVTSADGSVSGVVKSVTLVSGSNPVATLADGTTLTLDSGVTISG</sequence>
<accession>A0A917BKU6</accession>
<dbReference type="InterPro" id="IPR005648">
    <property type="entry name" value="FlgD"/>
</dbReference>
<comment type="function">
    <text evidence="4">Required for flagellar hook formation. May act as a scaffolding protein.</text>
</comment>
<keyword evidence="6" id="KW-0966">Cell projection</keyword>
<dbReference type="EMBL" id="BMCT01000001">
    <property type="protein sequence ID" value="GGF47936.1"/>
    <property type="molecule type" value="Genomic_DNA"/>
</dbReference>
<keyword evidence="7" id="KW-1185">Reference proteome</keyword>
<evidence type="ECO:0000256" key="4">
    <source>
        <dbReference type="ARBA" id="ARBA00024746"/>
    </source>
</evidence>
<dbReference type="AlphaFoldDB" id="A0A917BKU6"/>
<protein>
    <recommendedName>
        <fullName evidence="2">Basal-body rod modification protein FlgD</fullName>
    </recommendedName>
</protein>
<feature type="region of interest" description="Disordered" evidence="5">
    <location>
        <begin position="1"/>
        <end position="20"/>
    </location>
</feature>
<proteinExistence type="inferred from homology"/>
<dbReference type="GO" id="GO:0044781">
    <property type="term" value="P:bacterial-type flagellum organization"/>
    <property type="evidence" value="ECO:0007669"/>
    <property type="project" value="UniProtKB-KW"/>
</dbReference>
<dbReference type="RefSeq" id="WP_188574924.1">
    <property type="nucleotide sequence ID" value="NZ_BMCT01000001.1"/>
</dbReference>
<dbReference type="Pfam" id="PF03963">
    <property type="entry name" value="FlgD"/>
    <property type="match status" value="1"/>
</dbReference>
<evidence type="ECO:0000256" key="1">
    <source>
        <dbReference type="ARBA" id="ARBA00010577"/>
    </source>
</evidence>
<comment type="similarity">
    <text evidence="1">Belongs to the FlgD family.</text>
</comment>
<reference evidence="6" key="2">
    <citation type="submission" date="2020-09" db="EMBL/GenBank/DDBJ databases">
        <authorList>
            <person name="Sun Q."/>
            <person name="Sedlacek I."/>
        </authorList>
    </citation>
    <scope>NUCLEOTIDE SEQUENCE</scope>
    <source>
        <strain evidence="6">CCM 7897</strain>
    </source>
</reference>
<evidence type="ECO:0000256" key="5">
    <source>
        <dbReference type="SAM" id="MobiDB-lite"/>
    </source>
</evidence>
<keyword evidence="6" id="KW-0282">Flagellum</keyword>
<dbReference type="Proteomes" id="UP000606044">
    <property type="component" value="Unassembled WGS sequence"/>
</dbReference>
<evidence type="ECO:0000313" key="7">
    <source>
        <dbReference type="Proteomes" id="UP000606044"/>
    </source>
</evidence>